<evidence type="ECO:0000313" key="4">
    <source>
        <dbReference type="Proteomes" id="UP000075901"/>
    </source>
</evidence>
<dbReference type="Pfam" id="PF00620">
    <property type="entry name" value="RhoGAP"/>
    <property type="match status" value="1"/>
</dbReference>
<evidence type="ECO:0000313" key="3">
    <source>
        <dbReference type="EnsemblMetazoa" id="AMAM007108-PA"/>
    </source>
</evidence>
<dbReference type="InterPro" id="IPR008936">
    <property type="entry name" value="Rho_GTPase_activation_prot"/>
</dbReference>
<evidence type="ECO:0000259" key="2">
    <source>
        <dbReference type="PROSITE" id="PS50238"/>
    </source>
</evidence>
<protein>
    <recommendedName>
        <fullName evidence="2">Rho-GAP domain-containing protein</fullName>
    </recommendedName>
</protein>
<proteinExistence type="predicted"/>
<dbReference type="SUPFAM" id="SSF48350">
    <property type="entry name" value="GTPase activation domain, GAP"/>
    <property type="match status" value="1"/>
</dbReference>
<dbReference type="SMART" id="SM00324">
    <property type="entry name" value="RhoGAP"/>
    <property type="match status" value="1"/>
</dbReference>
<sequence>MAIPASRVLINDLENKEELYAVLQEELRKSGIKYRKEKSSKACNEKTKCKRIFKVPLHALELTDVMLASGGIVQIPLFVSNACQFILENVDMEGLFRKAGSTKRQQQIKAGLETGIPLGKTHHVIDVANIIKTFFRDLPEPLLPAGNVQEALIRCLLGGSDDKVDKLMMTCLLLPPITLNTLAYFMQFLQTVSKHAEKNRMTAENLAIILTPSIMPTTELVQQRFNSHVKVLQLLIENSQQIGLIPDAILYQLKDDGGGINVSTATNSVADKKKKKRRSGSLTRMFNGFKKMVSAIGSSENLDKTDEKCETDQTLVIGTPCLSKSAKKRKVAEGIAFSAKKKKEVTSLLPDNHDLLPCTPLVIK</sequence>
<dbReference type="Proteomes" id="UP000075901">
    <property type="component" value="Unassembled WGS sequence"/>
</dbReference>
<dbReference type="InterPro" id="IPR042869">
    <property type="entry name" value="ARHGAP11A/B"/>
</dbReference>
<dbReference type="InterPro" id="IPR000198">
    <property type="entry name" value="RhoGAP_dom"/>
</dbReference>
<keyword evidence="4" id="KW-1185">Reference proteome</keyword>
<dbReference type="GO" id="GO:0005096">
    <property type="term" value="F:GTPase activator activity"/>
    <property type="evidence" value="ECO:0007669"/>
    <property type="project" value="TreeGrafter"/>
</dbReference>
<dbReference type="AlphaFoldDB" id="A0A182SHU9"/>
<keyword evidence="1" id="KW-0175">Coiled coil</keyword>
<feature type="coiled-coil region" evidence="1">
    <location>
        <begin position="6"/>
        <end position="33"/>
    </location>
</feature>
<dbReference type="Gene3D" id="1.10.555.10">
    <property type="entry name" value="Rho GTPase activation protein"/>
    <property type="match status" value="1"/>
</dbReference>
<dbReference type="EnsemblMetazoa" id="AMAM007108-RA">
    <property type="protein sequence ID" value="AMAM007108-PA"/>
    <property type="gene ID" value="AMAM007108"/>
</dbReference>
<organism evidence="3 4">
    <name type="scientific">Anopheles maculatus</name>
    <dbReference type="NCBI Taxonomy" id="74869"/>
    <lineage>
        <taxon>Eukaryota</taxon>
        <taxon>Metazoa</taxon>
        <taxon>Ecdysozoa</taxon>
        <taxon>Arthropoda</taxon>
        <taxon>Hexapoda</taxon>
        <taxon>Insecta</taxon>
        <taxon>Pterygota</taxon>
        <taxon>Neoptera</taxon>
        <taxon>Endopterygota</taxon>
        <taxon>Diptera</taxon>
        <taxon>Nematocera</taxon>
        <taxon>Culicoidea</taxon>
        <taxon>Culicidae</taxon>
        <taxon>Anophelinae</taxon>
        <taxon>Anopheles</taxon>
        <taxon>Anopheles maculatus group</taxon>
    </lineage>
</organism>
<name>A0A182SHU9_9DIPT</name>
<reference evidence="3" key="2">
    <citation type="submission" date="2020-05" db="UniProtKB">
        <authorList>
            <consortium name="EnsemblMetazoa"/>
        </authorList>
    </citation>
    <scope>IDENTIFICATION</scope>
    <source>
        <strain evidence="3">maculatus3</strain>
    </source>
</reference>
<dbReference type="PROSITE" id="PS50238">
    <property type="entry name" value="RHOGAP"/>
    <property type="match status" value="1"/>
</dbReference>
<feature type="domain" description="Rho-GAP" evidence="2">
    <location>
        <begin position="60"/>
        <end position="243"/>
    </location>
</feature>
<dbReference type="GO" id="GO:0007165">
    <property type="term" value="P:signal transduction"/>
    <property type="evidence" value="ECO:0007669"/>
    <property type="project" value="InterPro"/>
</dbReference>
<evidence type="ECO:0000256" key="1">
    <source>
        <dbReference type="SAM" id="Coils"/>
    </source>
</evidence>
<dbReference type="PANTHER" id="PTHR15670:SF4">
    <property type="entry name" value="RHO GTPASE-ACTIVATING PROTEIN 11A"/>
    <property type="match status" value="1"/>
</dbReference>
<dbReference type="PANTHER" id="PTHR15670">
    <property type="entry name" value="RHO GTPASE ACTIVATING PROTEIN 11A"/>
    <property type="match status" value="1"/>
</dbReference>
<accession>A0A182SHU9</accession>
<dbReference type="VEuPathDB" id="VectorBase:AMAM007108"/>
<reference evidence="4" key="1">
    <citation type="submission" date="2013-09" db="EMBL/GenBank/DDBJ databases">
        <title>The Genome Sequence of Anopheles maculatus species B.</title>
        <authorList>
            <consortium name="The Broad Institute Genomics Platform"/>
            <person name="Neafsey D.E."/>
            <person name="Besansky N."/>
            <person name="Howell P."/>
            <person name="Walton C."/>
            <person name="Young S.K."/>
            <person name="Zeng Q."/>
            <person name="Gargeya S."/>
            <person name="Fitzgerald M."/>
            <person name="Haas B."/>
            <person name="Abouelleil A."/>
            <person name="Allen A.W."/>
            <person name="Alvarado L."/>
            <person name="Arachchi H.M."/>
            <person name="Berlin A.M."/>
            <person name="Chapman S.B."/>
            <person name="Gainer-Dewar J."/>
            <person name="Goldberg J."/>
            <person name="Griggs A."/>
            <person name="Gujja S."/>
            <person name="Hansen M."/>
            <person name="Howarth C."/>
            <person name="Imamovic A."/>
            <person name="Ireland A."/>
            <person name="Larimer J."/>
            <person name="McCowan C."/>
            <person name="Murphy C."/>
            <person name="Pearson M."/>
            <person name="Poon T.W."/>
            <person name="Priest M."/>
            <person name="Roberts A."/>
            <person name="Saif S."/>
            <person name="Shea T."/>
            <person name="Sisk P."/>
            <person name="Sykes S."/>
            <person name="Wortman J."/>
            <person name="Nusbaum C."/>
            <person name="Birren B."/>
        </authorList>
    </citation>
    <scope>NUCLEOTIDE SEQUENCE [LARGE SCALE GENOMIC DNA]</scope>
    <source>
        <strain evidence="4">maculatus3</strain>
    </source>
</reference>